<dbReference type="GO" id="GO:0008168">
    <property type="term" value="F:methyltransferase activity"/>
    <property type="evidence" value="ECO:0007669"/>
    <property type="project" value="UniProtKB-KW"/>
</dbReference>
<proteinExistence type="inferred from homology"/>
<dbReference type="Proteomes" id="UP001249394">
    <property type="component" value="Chromosome"/>
</dbReference>
<name>A0ABY9ULR5_STRVL</name>
<dbReference type="InterPro" id="IPR013216">
    <property type="entry name" value="Methyltransf_11"/>
</dbReference>
<dbReference type="InterPro" id="IPR051052">
    <property type="entry name" value="Diverse_substrate_MTase"/>
</dbReference>
<evidence type="ECO:0000313" key="6">
    <source>
        <dbReference type="Proteomes" id="UP001249394"/>
    </source>
</evidence>
<dbReference type="InterPro" id="IPR029063">
    <property type="entry name" value="SAM-dependent_MTases_sf"/>
</dbReference>
<keyword evidence="6" id="KW-1185">Reference proteome</keyword>
<dbReference type="EMBL" id="CP134213">
    <property type="protein sequence ID" value="WND23528.1"/>
    <property type="molecule type" value="Genomic_DNA"/>
</dbReference>
<organism evidence="5 6">
    <name type="scientific">Streptomyces violaceus</name>
    <name type="common">Streptomyces venezuelae</name>
    <dbReference type="NCBI Taxonomy" id="1936"/>
    <lineage>
        <taxon>Bacteria</taxon>
        <taxon>Bacillati</taxon>
        <taxon>Actinomycetota</taxon>
        <taxon>Actinomycetes</taxon>
        <taxon>Kitasatosporales</taxon>
        <taxon>Streptomycetaceae</taxon>
        <taxon>Streptomyces</taxon>
    </lineage>
</organism>
<dbReference type="GO" id="GO:0032259">
    <property type="term" value="P:methylation"/>
    <property type="evidence" value="ECO:0007669"/>
    <property type="project" value="UniProtKB-KW"/>
</dbReference>
<evidence type="ECO:0000259" key="4">
    <source>
        <dbReference type="Pfam" id="PF08241"/>
    </source>
</evidence>
<dbReference type="CDD" id="cd02440">
    <property type="entry name" value="AdoMet_MTases"/>
    <property type="match status" value="1"/>
</dbReference>
<dbReference type="EC" id="2.1.1.-" evidence="5"/>
<reference evidence="5 6" key="1">
    <citation type="submission" date="2023-09" db="EMBL/GenBank/DDBJ databases">
        <title>The genome sequence of Streptomyces anthocyanicus.</title>
        <authorList>
            <person name="Mo P."/>
        </authorList>
    </citation>
    <scope>NUCLEOTIDE SEQUENCE [LARGE SCALE GENOMIC DNA]</scope>
    <source>
        <strain evidence="5 6">JCM 4387</strain>
    </source>
</reference>
<evidence type="ECO:0000256" key="1">
    <source>
        <dbReference type="ARBA" id="ARBA00008361"/>
    </source>
</evidence>
<protein>
    <submittedName>
        <fullName evidence="5">Class I SAM-dependent methyltransferase</fullName>
        <ecNumber evidence="5">2.1.1.-</ecNumber>
    </submittedName>
</protein>
<sequence>MEAVPPDSHRPVPVIPEDRTPEYWNNLYKNGDGLFREVSPFEREMLRAYVAPDSGWRAIDVGCGTGALTARLATWGMDVTGYDLSEVAVTEARAHHGARARFVVHDFTAHAIPQDLRPGTLDLAVCRLSLEYLDRARFLTDVRRWLKPEGVLHVTTYVAEKTSKVTHSGGLPDRVVQDLGCGFRTMTRYELEQDGSVTCGVLRGPQ</sequence>
<gene>
    <name evidence="5" type="ORF">RI060_42160</name>
</gene>
<dbReference type="PANTHER" id="PTHR44942">
    <property type="entry name" value="METHYLTRANSF_11 DOMAIN-CONTAINING PROTEIN"/>
    <property type="match status" value="1"/>
</dbReference>
<evidence type="ECO:0000256" key="3">
    <source>
        <dbReference type="ARBA" id="ARBA00022679"/>
    </source>
</evidence>
<dbReference type="PANTHER" id="PTHR44942:SF4">
    <property type="entry name" value="METHYLTRANSFERASE TYPE 11 DOMAIN-CONTAINING PROTEIN"/>
    <property type="match status" value="1"/>
</dbReference>
<evidence type="ECO:0000256" key="2">
    <source>
        <dbReference type="ARBA" id="ARBA00022603"/>
    </source>
</evidence>
<dbReference type="SUPFAM" id="SSF53335">
    <property type="entry name" value="S-adenosyl-L-methionine-dependent methyltransferases"/>
    <property type="match status" value="1"/>
</dbReference>
<accession>A0ABY9ULR5</accession>
<dbReference type="Pfam" id="PF08241">
    <property type="entry name" value="Methyltransf_11"/>
    <property type="match status" value="1"/>
</dbReference>
<evidence type="ECO:0000313" key="5">
    <source>
        <dbReference type="EMBL" id="WND23528.1"/>
    </source>
</evidence>
<keyword evidence="3 5" id="KW-0808">Transferase</keyword>
<comment type="similarity">
    <text evidence="1">Belongs to the methyltransferase superfamily.</text>
</comment>
<feature type="domain" description="Methyltransferase type 11" evidence="4">
    <location>
        <begin position="59"/>
        <end position="152"/>
    </location>
</feature>
<dbReference type="Gene3D" id="3.40.50.150">
    <property type="entry name" value="Vaccinia Virus protein VP39"/>
    <property type="match status" value="1"/>
</dbReference>
<keyword evidence="2 5" id="KW-0489">Methyltransferase</keyword>